<organism evidence="1">
    <name type="scientific">Rhizophagus irregularis (strain DAOM 181602 / DAOM 197198 / MUCL 43194)</name>
    <name type="common">Arbuscular mycorrhizal fungus</name>
    <name type="synonym">Glomus intraradices</name>
    <dbReference type="NCBI Taxonomy" id="747089"/>
    <lineage>
        <taxon>Eukaryota</taxon>
        <taxon>Fungi</taxon>
        <taxon>Fungi incertae sedis</taxon>
        <taxon>Mucoromycota</taxon>
        <taxon>Glomeromycotina</taxon>
        <taxon>Glomeromycetes</taxon>
        <taxon>Glomerales</taxon>
        <taxon>Glomeraceae</taxon>
        <taxon>Rhizophagus</taxon>
    </lineage>
</organism>
<protein>
    <submittedName>
        <fullName evidence="1">Uncharacterized protein</fullName>
    </submittedName>
</protein>
<evidence type="ECO:0000313" key="1">
    <source>
        <dbReference type="EMBL" id="ESA15108.1"/>
    </source>
</evidence>
<sequence>MVAIKHFYKKYSTCNENEAFEPILLTDINCCAINNFPENIYLRKNREIITKPGLDSSRYSPN</sequence>
<dbReference type="EMBL" id="KI282282">
    <property type="protein sequence ID" value="ESA15108.1"/>
    <property type="molecule type" value="Genomic_DNA"/>
</dbReference>
<name>U9U973_RHIID</name>
<gene>
    <name evidence="1" type="ORF">GLOINDRAFT_24234</name>
</gene>
<accession>U9U973</accession>
<dbReference type="AlphaFoldDB" id="U9U973"/>
<reference evidence="1" key="1">
    <citation type="submission" date="2013-07" db="EMBL/GenBank/DDBJ databases">
        <title>The genome of an arbuscular mycorrhizal fungus provides insights into the evolution of the oldest plant symbiosis.</title>
        <authorList>
            <consortium name="DOE Joint Genome Institute"/>
            <person name="Tisserant E."/>
            <person name="Malbreil M."/>
            <person name="Kuo A."/>
            <person name="Kohler A."/>
            <person name="Symeonidi A."/>
            <person name="Balestrini R."/>
            <person name="Charron P."/>
            <person name="Duensing N."/>
            <person name="Frei-dit-Frey N."/>
            <person name="Gianinazzi-Pearson V."/>
            <person name="Gilbert B."/>
            <person name="Handa Y."/>
            <person name="Hijri M."/>
            <person name="Kaul R."/>
            <person name="Kawaguchi M."/>
            <person name="Krajinski F."/>
            <person name="Lammers P."/>
            <person name="Lapierre D."/>
            <person name="Masclaux F.G."/>
            <person name="Murat C."/>
            <person name="Morin E."/>
            <person name="Ndikumana S."/>
            <person name="Pagni M."/>
            <person name="Petitpierre D."/>
            <person name="Requena N."/>
            <person name="Rosikiewicz P."/>
            <person name="Riley R."/>
            <person name="Saito K."/>
            <person name="San Clemente H."/>
            <person name="Shapiro H."/>
            <person name="van Tuinen D."/>
            <person name="Becard G."/>
            <person name="Bonfante P."/>
            <person name="Paszkowski U."/>
            <person name="Shachar-Hill Y."/>
            <person name="Young J.P."/>
            <person name="Sanders I.R."/>
            <person name="Henrissat B."/>
            <person name="Rensing S.A."/>
            <person name="Grigoriev I.V."/>
            <person name="Corradi N."/>
            <person name="Roux C."/>
            <person name="Martin F."/>
        </authorList>
    </citation>
    <scope>NUCLEOTIDE SEQUENCE</scope>
    <source>
        <strain evidence="1">DAOM 197198</strain>
    </source>
</reference>
<proteinExistence type="predicted"/>
<dbReference type="HOGENOM" id="CLU_2905266_0_0_1"/>